<keyword evidence="1" id="KW-0472">Membrane</keyword>
<name>A0A7J2U1S4_9CREN</name>
<evidence type="ECO:0000313" key="2">
    <source>
        <dbReference type="EMBL" id="HEM66790.1"/>
    </source>
</evidence>
<dbReference type="AlphaFoldDB" id="A0A7J2U1S4"/>
<sequence length="558" mass="62766">MKFVRAVSSFLILLLLISVSIIHGIASQSSTAPIYLQWYIYSNPSPLDDRPFAVCIIGDFIYVVGYDAMKMNSEFRIEKRFKADGGLVKVWVYNPTFRDDILFDCLAMNTTIYVTGVEGVISFPNILEGGTAVIAALDKDLNMIRYVRLNVSGLATSITSDGIYIYVGGYYFQGSDRGWFIAKLDKKLNLVKLKLYNPSEFGDYIYQIKYDRYSNLIWITGIYKEVYAAVAYVDTELSKDPVMILGTQIMGSALSIEFDDYGNKYVSTYGTMGNKFVGLLKLDSGNRVVATLNSYYGSKIVWAWNLLYAIKSDTAISVTVFDQNLNVATSYVINSSTMCGTYFMMASAVFDEKNLYFASSLCPSGDSGWGIYSVKLLIQIRVLTATTTLTQTLMKQIPVTIYINFTATQTMVQLALTTTYITVTWTQTHQTFTTPPQIYTTYTTQVVTTTLQTRETITKLETIEKPYTLTFTTTMLQQTTIIVTYRETIKETVTVSPNIVTQKQSGGVAQAQILIVAIAIMMFIAILILYKEIKLEFNNHVWLLLHPEVKDSNSFEES</sequence>
<dbReference type="EMBL" id="DSEU01000030">
    <property type="protein sequence ID" value="HEM66790.1"/>
    <property type="molecule type" value="Genomic_DNA"/>
</dbReference>
<protein>
    <submittedName>
        <fullName evidence="2">Uncharacterized protein</fullName>
    </submittedName>
</protein>
<feature type="transmembrane region" description="Helical" evidence="1">
    <location>
        <begin position="511"/>
        <end position="530"/>
    </location>
</feature>
<dbReference type="SUPFAM" id="SSF75011">
    <property type="entry name" value="3-carboxy-cis,cis-mucoante lactonizing enzyme"/>
    <property type="match status" value="1"/>
</dbReference>
<comment type="caution">
    <text evidence="2">The sequence shown here is derived from an EMBL/GenBank/DDBJ whole genome shotgun (WGS) entry which is preliminary data.</text>
</comment>
<gene>
    <name evidence="2" type="ORF">ENO26_04375</name>
</gene>
<proteinExistence type="predicted"/>
<keyword evidence="1" id="KW-0812">Transmembrane</keyword>
<organism evidence="2">
    <name type="scientific">Ignisphaera aggregans</name>
    <dbReference type="NCBI Taxonomy" id="334771"/>
    <lineage>
        <taxon>Archaea</taxon>
        <taxon>Thermoproteota</taxon>
        <taxon>Thermoprotei</taxon>
        <taxon>Desulfurococcales</taxon>
        <taxon>Desulfurococcaceae</taxon>
        <taxon>Ignisphaera</taxon>
    </lineage>
</organism>
<reference evidence="2" key="1">
    <citation type="journal article" date="2020" name="mSystems">
        <title>Genome- and Community-Level Interaction Insights into Carbon Utilization and Element Cycling Functions of Hydrothermarchaeota in Hydrothermal Sediment.</title>
        <authorList>
            <person name="Zhou Z."/>
            <person name="Liu Y."/>
            <person name="Xu W."/>
            <person name="Pan J."/>
            <person name="Luo Z.H."/>
            <person name="Li M."/>
        </authorList>
    </citation>
    <scope>NUCLEOTIDE SEQUENCE [LARGE SCALE GENOMIC DNA]</scope>
    <source>
        <strain evidence="2">SpSt-125</strain>
    </source>
</reference>
<accession>A0A7J2U1S4</accession>
<keyword evidence="1" id="KW-1133">Transmembrane helix</keyword>
<evidence type="ECO:0000256" key="1">
    <source>
        <dbReference type="SAM" id="Phobius"/>
    </source>
</evidence>